<evidence type="ECO:0000256" key="1">
    <source>
        <dbReference type="ARBA" id="ARBA00004651"/>
    </source>
</evidence>
<accession>A0ABT2SYX7</accession>
<dbReference type="Pfam" id="PF00528">
    <property type="entry name" value="BPD_transp_1"/>
    <property type="match status" value="1"/>
</dbReference>
<evidence type="ECO:0000313" key="9">
    <source>
        <dbReference type="EMBL" id="MCU6743197.1"/>
    </source>
</evidence>
<dbReference type="PANTHER" id="PTHR30193">
    <property type="entry name" value="ABC TRANSPORTER PERMEASE PROTEIN"/>
    <property type="match status" value="1"/>
</dbReference>
<feature type="transmembrane region" description="Helical" evidence="7">
    <location>
        <begin position="115"/>
        <end position="136"/>
    </location>
</feature>
<evidence type="ECO:0000313" key="10">
    <source>
        <dbReference type="Proteomes" id="UP001652432"/>
    </source>
</evidence>
<evidence type="ECO:0000259" key="8">
    <source>
        <dbReference type="Pfam" id="PF00528"/>
    </source>
</evidence>
<organism evidence="9 10">
    <name type="scientific">Suilimivivens aceti</name>
    <dbReference type="NCBI Taxonomy" id="2981774"/>
    <lineage>
        <taxon>Bacteria</taxon>
        <taxon>Bacillati</taxon>
        <taxon>Bacillota</taxon>
        <taxon>Clostridia</taxon>
        <taxon>Lachnospirales</taxon>
        <taxon>Lachnospiraceae</taxon>
        <taxon>Suilimivivens</taxon>
    </lineage>
</organism>
<dbReference type="EMBL" id="JAOQKJ010000001">
    <property type="protein sequence ID" value="MCU6743197.1"/>
    <property type="molecule type" value="Genomic_DNA"/>
</dbReference>
<comment type="caution">
    <text evidence="9">The sequence shown here is derived from an EMBL/GenBank/DDBJ whole genome shotgun (WGS) entry which is preliminary data.</text>
</comment>
<evidence type="ECO:0000256" key="2">
    <source>
        <dbReference type="ARBA" id="ARBA00022448"/>
    </source>
</evidence>
<name>A0ABT2SYX7_9FIRM</name>
<dbReference type="SUPFAM" id="SSF161098">
    <property type="entry name" value="MetI-like"/>
    <property type="match status" value="1"/>
</dbReference>
<sequence length="238" mass="27311">MAKQEKGKLGSKRKWQKRKILILFLTIPMLFLLYFTVYPIITMFYYSFTDWKGSVSPYDFVGVYNYKNIFTTESYRNVFVTAGYYLLAGLLQQVLSLFLAVIMNKKLRGSGFFKGIIFFPFIMNGVAVAMAFRMFYQIGGGLDTLMNVAGFGDYIKVWISDPKTCNFALAFIFLWKNVGYSFLIYLGTMQSISSEYYDAAAIDGAGGMGNVQSHYLSEYQNDCRTDGDFLHCEFYFCI</sequence>
<feature type="transmembrane region" description="Helical" evidence="7">
    <location>
        <begin position="82"/>
        <end position="103"/>
    </location>
</feature>
<protein>
    <submittedName>
        <fullName evidence="9">Sugar ABC transporter permease</fullName>
    </submittedName>
</protein>
<comment type="subcellular location">
    <subcellularLocation>
        <location evidence="1">Cell membrane</location>
        <topology evidence="1">Multi-pass membrane protein</topology>
    </subcellularLocation>
</comment>
<dbReference type="Proteomes" id="UP001652432">
    <property type="component" value="Unassembled WGS sequence"/>
</dbReference>
<dbReference type="Gene3D" id="1.10.3720.10">
    <property type="entry name" value="MetI-like"/>
    <property type="match status" value="1"/>
</dbReference>
<proteinExistence type="predicted"/>
<evidence type="ECO:0000256" key="5">
    <source>
        <dbReference type="ARBA" id="ARBA00022989"/>
    </source>
</evidence>
<dbReference type="CDD" id="cd06261">
    <property type="entry name" value="TM_PBP2"/>
    <property type="match status" value="1"/>
</dbReference>
<evidence type="ECO:0000256" key="3">
    <source>
        <dbReference type="ARBA" id="ARBA00022475"/>
    </source>
</evidence>
<evidence type="ECO:0000256" key="4">
    <source>
        <dbReference type="ARBA" id="ARBA00022692"/>
    </source>
</evidence>
<keyword evidence="4 7" id="KW-0812">Transmembrane</keyword>
<feature type="transmembrane region" description="Helical" evidence="7">
    <location>
        <begin position="21"/>
        <end position="48"/>
    </location>
</feature>
<dbReference type="InterPro" id="IPR000515">
    <property type="entry name" value="MetI-like"/>
</dbReference>
<dbReference type="InterPro" id="IPR051393">
    <property type="entry name" value="ABC_transporter_permease"/>
</dbReference>
<evidence type="ECO:0000256" key="7">
    <source>
        <dbReference type="SAM" id="Phobius"/>
    </source>
</evidence>
<feature type="domain" description="ABC transmembrane type-1" evidence="8">
    <location>
        <begin position="94"/>
        <end position="206"/>
    </location>
</feature>
<gene>
    <name evidence="9" type="ORF">OCV77_01520</name>
</gene>
<dbReference type="RefSeq" id="WP_262572669.1">
    <property type="nucleotide sequence ID" value="NZ_JAOQKJ010000001.1"/>
</dbReference>
<feature type="transmembrane region" description="Helical" evidence="7">
    <location>
        <begin position="167"/>
        <end position="186"/>
    </location>
</feature>
<keyword evidence="2" id="KW-0813">Transport</keyword>
<keyword evidence="3" id="KW-1003">Cell membrane</keyword>
<keyword evidence="5 7" id="KW-1133">Transmembrane helix</keyword>
<dbReference type="PANTHER" id="PTHR30193:SF37">
    <property type="entry name" value="INNER MEMBRANE ABC TRANSPORTER PERMEASE PROTEIN YCJO"/>
    <property type="match status" value="1"/>
</dbReference>
<keyword evidence="6 7" id="KW-0472">Membrane</keyword>
<keyword evidence="10" id="KW-1185">Reference proteome</keyword>
<dbReference type="InterPro" id="IPR035906">
    <property type="entry name" value="MetI-like_sf"/>
</dbReference>
<evidence type="ECO:0000256" key="6">
    <source>
        <dbReference type="ARBA" id="ARBA00023136"/>
    </source>
</evidence>
<reference evidence="9 10" key="1">
    <citation type="journal article" date="2021" name="ISME Commun">
        <title>Automated analysis of genomic sequences facilitates high-throughput and comprehensive description of bacteria.</title>
        <authorList>
            <person name="Hitch T.C.A."/>
        </authorList>
    </citation>
    <scope>NUCLEOTIDE SEQUENCE [LARGE SCALE GENOMIC DNA]</scope>
    <source>
        <strain evidence="9 10">Sanger_18</strain>
    </source>
</reference>